<sequence>MFREKISILSFQFWILLFLPLVECSPGDRDPHFQLCSRKCIVNCINQQHSFLSWGCKGECEYDCMFRITDERTKLGLDILQYYGKWPFYRLFIIQEPASFIFSVLNLVSQIIGWIHYSKNVDSSFKFYGLAKVQSFINSVAWTCAIIFHTRDTYWTEKMDYFSAAAVIGVSLFTCFSHIIGDMESFATKFIGALILSVFSFHIYYMAFIHFDYGYNMKFLVSNGIINITVWFIWSWINRKKRPVGKCVLVMGGTLLLASLEVFDFPPIFWILDGHALWHFGTIPIPFLWFSFLTENALFETSKSSLD</sequence>
<organism evidence="9 10">
    <name type="scientific">Clytia hemisphaerica</name>
    <dbReference type="NCBI Taxonomy" id="252671"/>
    <lineage>
        <taxon>Eukaryota</taxon>
        <taxon>Metazoa</taxon>
        <taxon>Cnidaria</taxon>
        <taxon>Hydrozoa</taxon>
        <taxon>Hydroidolina</taxon>
        <taxon>Leptothecata</taxon>
        <taxon>Obeliida</taxon>
        <taxon>Clytiidae</taxon>
        <taxon>Clytia</taxon>
    </lineage>
</organism>
<keyword evidence="10" id="KW-1185">Reference proteome</keyword>
<comment type="similarity">
    <text evidence="2 8">Belongs to the PGAP3 family.</text>
</comment>
<proteinExistence type="inferred from homology"/>
<feature type="transmembrane region" description="Helical" evidence="8">
    <location>
        <begin position="187"/>
        <end position="207"/>
    </location>
</feature>
<feature type="transmembrane region" description="Helical" evidence="8">
    <location>
        <begin position="249"/>
        <end position="272"/>
    </location>
</feature>
<dbReference type="Pfam" id="PF04080">
    <property type="entry name" value="Per1"/>
    <property type="match status" value="1"/>
</dbReference>
<evidence type="ECO:0000256" key="3">
    <source>
        <dbReference type="ARBA" id="ARBA00022502"/>
    </source>
</evidence>
<keyword evidence="6 8" id="KW-1133">Transmembrane helix</keyword>
<evidence type="ECO:0000256" key="8">
    <source>
        <dbReference type="RuleBase" id="RU365066"/>
    </source>
</evidence>
<dbReference type="GO" id="GO:0006506">
    <property type="term" value="P:GPI anchor biosynthetic process"/>
    <property type="evidence" value="ECO:0007669"/>
    <property type="project" value="UniProtKB-KW"/>
</dbReference>
<evidence type="ECO:0000313" key="9">
    <source>
        <dbReference type="EnsemblMetazoa" id="CLYHEMP011411.2"/>
    </source>
</evidence>
<dbReference type="AlphaFoldDB" id="A0A7M5UKC9"/>
<accession>A0A7M5UKC9</accession>
<dbReference type="EnsemblMetazoa" id="CLYHEMT011411.2">
    <property type="protein sequence ID" value="CLYHEMP011411.2"/>
    <property type="gene ID" value="CLYHEMG011411"/>
</dbReference>
<dbReference type="Proteomes" id="UP000594262">
    <property type="component" value="Unplaced"/>
</dbReference>
<keyword evidence="5 8" id="KW-0732">Signal</keyword>
<keyword evidence="8" id="KW-0333">Golgi apparatus</keyword>
<dbReference type="GeneID" id="136812595"/>
<keyword evidence="7 8" id="KW-0472">Membrane</keyword>
<comment type="function">
    <text evidence="8">Involved in the lipid remodeling steps of GPI-anchor maturation.</text>
</comment>
<name>A0A7M5UKC9_9CNID</name>
<dbReference type="GO" id="GO:0016788">
    <property type="term" value="F:hydrolase activity, acting on ester bonds"/>
    <property type="evidence" value="ECO:0007669"/>
    <property type="project" value="TreeGrafter"/>
</dbReference>
<dbReference type="EnsemblMetazoa" id="CLYHEMT011411.1">
    <property type="protein sequence ID" value="CLYHEMP011411.1"/>
    <property type="gene ID" value="CLYHEMG011411"/>
</dbReference>
<feature type="transmembrane region" description="Helical" evidence="8">
    <location>
        <begin position="161"/>
        <end position="180"/>
    </location>
</feature>
<evidence type="ECO:0000256" key="1">
    <source>
        <dbReference type="ARBA" id="ARBA00004127"/>
    </source>
</evidence>
<dbReference type="RefSeq" id="XP_066925225.1">
    <property type="nucleotide sequence ID" value="XM_067069124.1"/>
</dbReference>
<evidence type="ECO:0000313" key="10">
    <source>
        <dbReference type="Proteomes" id="UP000594262"/>
    </source>
</evidence>
<dbReference type="PANTHER" id="PTHR13148">
    <property type="entry name" value="PER1-RELATED"/>
    <property type="match status" value="1"/>
</dbReference>
<feature type="signal peptide" evidence="8">
    <location>
        <begin position="1"/>
        <end position="24"/>
    </location>
</feature>
<dbReference type="InterPro" id="IPR007217">
    <property type="entry name" value="Per1-like"/>
</dbReference>
<protein>
    <recommendedName>
        <fullName evidence="8">Post-GPI attachment to proteins factor 3</fullName>
    </recommendedName>
</protein>
<keyword evidence="3 8" id="KW-0337">GPI-anchor biosynthesis</keyword>
<evidence type="ECO:0000256" key="5">
    <source>
        <dbReference type="ARBA" id="ARBA00022729"/>
    </source>
</evidence>
<evidence type="ECO:0000256" key="4">
    <source>
        <dbReference type="ARBA" id="ARBA00022692"/>
    </source>
</evidence>
<keyword evidence="4 8" id="KW-0812">Transmembrane</keyword>
<reference evidence="9" key="1">
    <citation type="submission" date="2021-01" db="UniProtKB">
        <authorList>
            <consortium name="EnsemblMetazoa"/>
        </authorList>
    </citation>
    <scope>IDENTIFICATION</scope>
</reference>
<dbReference type="GO" id="GO:0000139">
    <property type="term" value="C:Golgi membrane"/>
    <property type="evidence" value="ECO:0007669"/>
    <property type="project" value="UniProtKB-SubCell"/>
</dbReference>
<dbReference type="PANTHER" id="PTHR13148:SF0">
    <property type="entry name" value="POST-GPI ATTACHMENT TO PROTEINS FACTOR 3"/>
    <property type="match status" value="1"/>
</dbReference>
<evidence type="ECO:0000256" key="7">
    <source>
        <dbReference type="ARBA" id="ARBA00023136"/>
    </source>
</evidence>
<evidence type="ECO:0000256" key="6">
    <source>
        <dbReference type="ARBA" id="ARBA00022989"/>
    </source>
</evidence>
<evidence type="ECO:0000256" key="2">
    <source>
        <dbReference type="ARBA" id="ARBA00006387"/>
    </source>
</evidence>
<feature type="transmembrane region" description="Helical" evidence="8">
    <location>
        <begin position="278"/>
        <end position="299"/>
    </location>
</feature>
<feature type="transmembrane region" description="Helical" evidence="8">
    <location>
        <begin position="219"/>
        <end position="237"/>
    </location>
</feature>
<dbReference type="OrthoDB" id="419770at2759"/>
<dbReference type="GO" id="GO:0005789">
    <property type="term" value="C:endoplasmic reticulum membrane"/>
    <property type="evidence" value="ECO:0007669"/>
    <property type="project" value="TreeGrafter"/>
</dbReference>
<comment type="subcellular location">
    <subcellularLocation>
        <location evidence="1">Endomembrane system</location>
        <topology evidence="1">Multi-pass membrane protein</topology>
    </subcellularLocation>
    <subcellularLocation>
        <location evidence="8">Golgi apparatus membrane</location>
        <topology evidence="8">Multi-pass membrane protein</topology>
    </subcellularLocation>
</comment>
<feature type="transmembrane region" description="Helical" evidence="8">
    <location>
        <begin position="129"/>
        <end position="149"/>
    </location>
</feature>
<feature type="transmembrane region" description="Helical" evidence="8">
    <location>
        <begin position="98"/>
        <end position="117"/>
    </location>
</feature>
<feature type="chain" id="PRO_5034190426" description="Post-GPI attachment to proteins factor 3" evidence="8">
    <location>
        <begin position="25"/>
        <end position="307"/>
    </location>
</feature>